<keyword evidence="8" id="KW-1185">Reference proteome</keyword>
<dbReference type="GO" id="GO:0005643">
    <property type="term" value="C:nuclear pore"/>
    <property type="evidence" value="ECO:0007669"/>
    <property type="project" value="InterPro"/>
</dbReference>
<evidence type="ECO:0000256" key="1">
    <source>
        <dbReference type="ARBA" id="ARBA00004123"/>
    </source>
</evidence>
<keyword evidence="3" id="KW-0813">Transport</keyword>
<dbReference type="FunCoup" id="A0A090M8J9">
    <property type="interactions" value="1276"/>
</dbReference>
<dbReference type="GeneID" id="9835567"/>
<dbReference type="InterPro" id="IPR021827">
    <property type="entry name" value="Nup186/Nup192/Nup205"/>
</dbReference>
<evidence type="ECO:0000256" key="6">
    <source>
        <dbReference type="SAM" id="MobiDB-lite"/>
    </source>
</evidence>
<proteinExistence type="inferred from homology"/>
<dbReference type="Pfam" id="PF11894">
    <property type="entry name" value="Nup192"/>
    <property type="match status" value="2"/>
</dbReference>
<reference evidence="8" key="1">
    <citation type="journal article" date="2006" name="Proc. Natl. Acad. Sci. U.S.A.">
        <title>Genome analysis of the smallest free-living eukaryote Ostreococcus tauri unveils many unique features.</title>
        <authorList>
            <person name="Derelle E."/>
            <person name="Ferraz C."/>
            <person name="Rombauts S."/>
            <person name="Rouze P."/>
            <person name="Worden A.Z."/>
            <person name="Robbens S."/>
            <person name="Partensky F."/>
            <person name="Degroeve S."/>
            <person name="Echeynie S."/>
            <person name="Cooke R."/>
            <person name="Saeys Y."/>
            <person name="Wuyts J."/>
            <person name="Jabbari K."/>
            <person name="Bowler C."/>
            <person name="Panaud O."/>
            <person name="Piegu B."/>
            <person name="Ball S.G."/>
            <person name="Ral J.-P."/>
            <person name="Bouget F.-Y."/>
            <person name="Piganeau G."/>
            <person name="De Baets B."/>
            <person name="Picard A."/>
            <person name="Delseny M."/>
            <person name="Demaille J."/>
            <person name="Van de Peer Y."/>
            <person name="Moreau H."/>
        </authorList>
    </citation>
    <scope>NUCLEOTIDE SEQUENCE [LARGE SCALE GENOMIC DNA]</scope>
    <source>
        <strain evidence="8">OTTH 0595 / CCAP 157/2 / RCC745</strain>
    </source>
</reference>
<keyword evidence="4" id="KW-0539">Nucleus</keyword>
<dbReference type="STRING" id="70448.A0A090M8J9"/>
<comment type="similarity">
    <text evidence="2">Belongs to the NUP186/NUP192/NUP205 family.</text>
</comment>
<dbReference type="KEGG" id="ota:OT_ostta06g03040"/>
<dbReference type="EMBL" id="CAID01000006">
    <property type="protein sequence ID" value="CEF98419.1"/>
    <property type="molecule type" value="Genomic_DNA"/>
</dbReference>
<dbReference type="Proteomes" id="UP000009170">
    <property type="component" value="Unassembled WGS sequence"/>
</dbReference>
<comment type="caution">
    <text evidence="7">The sequence shown here is derived from an EMBL/GenBank/DDBJ whole genome shotgun (WGS) entry which is preliminary data.</text>
</comment>
<gene>
    <name evidence="7" type="ORF">OT_ostta06g03040</name>
</gene>
<sequence length="1999" mass="216543">MFALPAATPTVAAAGPIASTSEPSSTKSGDGSSPASRFQHLLSALRRLELGRVSERDRERARAALRLNEKRLREAVFFEPRRAEDAAKVTSGTVTLSHGLEVRLGELDVEHASKIAVALDVNEIASVELIVGAIENGAPADDVVPSAVGIYMRERMAALESLLVVLRCADGSTPLDGVMDEELKEYAECLLRDGSLFGQLVKLVTAPPPGGPFLVAPQQPQAGALVLTNAPTQPVGRALGPMDKLFDIRGRPMLRQECVAQERRLVVECLFHSARVSPSLSIENAQALLVLAGRSADAMKQLEKVAVEDVPTGYGSIFAAAAMFTPVKSGVESAMTKMELAKGVLSAINSPNAPPLFSFIRFAWATLGLDLGLPEAEESIRESLKNDGLEAIDLILKTGVFQDEHVAARSQNLMLVDTILSRYLHHNLRKTTLHRMLTDGTGVRAPFVENGVTIEIDPAKPMADLCSVFSEIYTQKPEMADGCSNLKSFLEIAGDSEHSVGSLVKLLDLCRTIAQTTEGSRRIFELLQRSQGAANWDRLLGALIGYVQRFMSSPDDLLDAGEEYDPRDGEPEMNEADAEGLRAYLSVFKAVMEHAERTDAAHWLMWLEHRIGASLMDALLQLYINPVPSSLKASLLDAISALCWDSNKASDVWQLLDQAGILPNPSQTGMLQTVQSQRCDILYIYSVVESQEQSYASTAAWLRLISKLLMITQDSELGPCSDACSPAWFHSRFIRERLFGELDTRVHKDQTERWRMARDCIDHFLFVLRTSENYPSISGMEDSGTPNIGAPLVISQGESSTALTIRNADQSQGVSDRSGTPGSDILLDFLTTGPTFRMVMNILSIGAEHLSFERNAPHGDALERCVLGSLQLLDYMMSIDVHAVRKLRVKNKEAFFYRTVDESLSADITLMANVLGYVQYKYSAEIPLAALKILRVLCSRIDHIVLVLPPVSRAALVEGCASCLELAFAMPPPGEGESIADENAQNAIECASLVFALLHENLTRPGTNLSHLLLGFDLTGASSEMALRPFSEFNCLSVLFELLEAAPPSMHASVVLPFEAPELAADLLHRLATLKSTAPPVLALLQQWPPHAPSAVLPDLLADALRTHLPDEPAKRRSVMHHRASILRLCAEVLDVESPPAKNRLPEMAPALVLDIMTVLLDNGREGLSTYAHDVNVEHGQFAVLELPKSITHLSGAHHEHAITANFGPEILETMEELSATQILDDSKQVSEGGIFAFNKRGDKIIDADVVRAKLQAECKRLESESNGYMVRQDAVLVAKLQRERAIDACLQVVEARNTVVEDATARSETFVAWEQLLTTVVSRGLSSIVTAIELQRAVVTMANVPADEGPMSAHSIIFELVDGVLAGICEAEPFGGGSDVAKAVPFCRLVHTMLSHLRQRGEEDRSKNDTSVFLAPSKCRALLRSLIACLLHRSPLPQASRQDIINALLDYLAYCRPDALGVSPVTKQGQTISGLSASFSQAADVDIEKANAAIIQRDATALVDVISRDALEGSNDTKAVALAALEAMVTVCAHTGGGGIVVLLLQNGVAKACLRELERVSMPDLVLNTPRAASQMKAIEASLSLLMRMAQSEPGQMIALGTLTSLTNCRAIDAYADIHSASATMATMSVDKPYSELPIPRARHHKLLVNVIRLARILLASDLQPKTPVSPVLAQYKGGVIESIGYPSVVAQVLEFVEAHAAVIHRVLADRAPQPHLADLAELEVTVDLVTRLLKGGITPDPKLRLHGAIDVLTAMICGAEANKYSKFISKTLGHAEADDDVMLASSDDAHAIDAAERMLARFINVRSMVLSAQRVLVNKGLTKFTFSVSDGVVGDERPTVHLFGTLVIELSGELDRLCRARKYALKSIEYGSILRTSDVSESDLVAKVASLEADIRTIVISAENSLEILYAHLHSLVQKGEDDSLVAPSAELSGGNAKTHELGILASVMIPSLQALIEYDKLVLGLDTEFLNMIATRVRDTLAAPNSGSLRQRFGIA</sequence>
<accession>A0A090M8J9</accession>
<evidence type="ECO:0000256" key="5">
    <source>
        <dbReference type="SAM" id="Coils"/>
    </source>
</evidence>
<dbReference type="PANTHER" id="PTHR31344">
    <property type="entry name" value="NUCLEAR PORE COMPLEX PROTEIN NUP205"/>
    <property type="match status" value="1"/>
</dbReference>
<evidence type="ECO:0000313" key="8">
    <source>
        <dbReference type="Proteomes" id="UP000009170"/>
    </source>
</evidence>
<organism evidence="7 8">
    <name type="scientific">Ostreococcus tauri</name>
    <name type="common">Marine green alga</name>
    <dbReference type="NCBI Taxonomy" id="70448"/>
    <lineage>
        <taxon>Eukaryota</taxon>
        <taxon>Viridiplantae</taxon>
        <taxon>Chlorophyta</taxon>
        <taxon>Mamiellophyceae</taxon>
        <taxon>Mamiellales</taxon>
        <taxon>Bathycoccaceae</taxon>
        <taxon>Ostreococcus</taxon>
    </lineage>
</organism>
<protein>
    <submittedName>
        <fullName evidence="7">Nucleoporin Nup186/Nup192/Nup205</fullName>
    </submittedName>
</protein>
<dbReference type="PANTHER" id="PTHR31344:SF0">
    <property type="entry name" value="NUCLEAR PORE COMPLEX PROTEIN NUP205"/>
    <property type="match status" value="1"/>
</dbReference>
<feature type="region of interest" description="Disordered" evidence="6">
    <location>
        <begin position="14"/>
        <end position="36"/>
    </location>
</feature>
<dbReference type="RefSeq" id="XP_022839250.1">
    <property type="nucleotide sequence ID" value="XM_022984053.1"/>
</dbReference>
<evidence type="ECO:0000256" key="2">
    <source>
        <dbReference type="ARBA" id="ARBA00005892"/>
    </source>
</evidence>
<feature type="coiled-coil region" evidence="5">
    <location>
        <begin position="1245"/>
        <end position="1272"/>
    </location>
</feature>
<keyword evidence="5" id="KW-0175">Coiled coil</keyword>
<evidence type="ECO:0000256" key="4">
    <source>
        <dbReference type="ARBA" id="ARBA00023242"/>
    </source>
</evidence>
<dbReference type="InParanoid" id="A0A090M8J9"/>
<feature type="compositionally biased region" description="Polar residues" evidence="6">
    <location>
        <begin position="19"/>
        <end position="36"/>
    </location>
</feature>
<reference evidence="7 8" key="2">
    <citation type="journal article" date="2014" name="BMC Genomics">
        <title>An improved genome of the model marine alga Ostreococcus tauri unfolds by assessing Illumina de novo assemblies.</title>
        <authorList>
            <person name="Blanc-Mathieu R."/>
            <person name="Verhelst B."/>
            <person name="Derelle E."/>
            <person name="Rombauts S."/>
            <person name="Bouget F.Y."/>
            <person name="Carre I."/>
            <person name="Chateau A."/>
            <person name="Eyre-Walker A."/>
            <person name="Grimsley N."/>
            <person name="Moreau H."/>
            <person name="Piegu B."/>
            <person name="Rivals E."/>
            <person name="Schackwitz W."/>
            <person name="Van de Peer Y."/>
            <person name="Piganeau G."/>
        </authorList>
    </citation>
    <scope>NUCLEOTIDE SEQUENCE [LARGE SCALE GENOMIC DNA]</scope>
    <source>
        <strain evidence="8">OTTH 0595 / CCAP 157/2 / RCC745</strain>
    </source>
</reference>
<evidence type="ECO:0000256" key="3">
    <source>
        <dbReference type="ARBA" id="ARBA00022448"/>
    </source>
</evidence>
<comment type="subcellular location">
    <subcellularLocation>
        <location evidence="1">Nucleus</location>
    </subcellularLocation>
</comment>
<name>A0A090M8J9_OSTTA</name>
<dbReference type="OrthoDB" id="511645at2759"/>
<evidence type="ECO:0000313" key="7">
    <source>
        <dbReference type="EMBL" id="CEF98419.1"/>
    </source>
</evidence>